<dbReference type="Gene3D" id="3.30.450.20">
    <property type="entry name" value="PAS domain"/>
    <property type="match status" value="1"/>
</dbReference>
<dbReference type="InterPro" id="IPR036890">
    <property type="entry name" value="HATPase_C_sf"/>
</dbReference>
<protein>
    <recommendedName>
        <fullName evidence="2">histidine kinase</fullName>
        <ecNumber evidence="2">2.7.13.3</ecNumber>
    </recommendedName>
</protein>
<feature type="domain" description="Histidine kinase" evidence="8">
    <location>
        <begin position="176"/>
        <end position="365"/>
    </location>
</feature>
<dbReference type="Gene3D" id="3.30.565.10">
    <property type="entry name" value="Histidine kinase-like ATPase, C-terminal domain"/>
    <property type="match status" value="1"/>
</dbReference>
<dbReference type="SUPFAM" id="SSF47384">
    <property type="entry name" value="Homodimeric domain of signal transducing histidine kinase"/>
    <property type="match status" value="1"/>
</dbReference>
<dbReference type="NCBIfam" id="TIGR00229">
    <property type="entry name" value="sensory_box"/>
    <property type="match status" value="1"/>
</dbReference>
<dbReference type="PANTHER" id="PTHR43711">
    <property type="entry name" value="TWO-COMPONENT HISTIDINE KINASE"/>
    <property type="match status" value="1"/>
</dbReference>
<evidence type="ECO:0000313" key="11">
    <source>
        <dbReference type="Proteomes" id="UP000297053"/>
    </source>
</evidence>
<keyword evidence="5" id="KW-0418">Kinase</keyword>
<dbReference type="InterPro" id="IPR005467">
    <property type="entry name" value="His_kinase_dom"/>
</dbReference>
<dbReference type="OMA" id="LWYVNWI"/>
<organism evidence="10 11">
    <name type="scientific">Halomicrobium mukohataei</name>
    <dbReference type="NCBI Taxonomy" id="57705"/>
    <lineage>
        <taxon>Archaea</taxon>
        <taxon>Methanobacteriati</taxon>
        <taxon>Methanobacteriota</taxon>
        <taxon>Stenosarchaea group</taxon>
        <taxon>Halobacteria</taxon>
        <taxon>Halobacteriales</taxon>
        <taxon>Haloarculaceae</taxon>
        <taxon>Halomicrobium</taxon>
    </lineage>
</organism>
<dbReference type="PRINTS" id="PR00344">
    <property type="entry name" value="BCTRLSENSOR"/>
</dbReference>
<evidence type="ECO:0000256" key="3">
    <source>
        <dbReference type="ARBA" id="ARBA00022553"/>
    </source>
</evidence>
<dbReference type="EMBL" id="CP039375">
    <property type="protein sequence ID" value="QCD66602.1"/>
    <property type="molecule type" value="Genomic_DNA"/>
</dbReference>
<dbReference type="GO" id="GO:0000155">
    <property type="term" value="F:phosphorelay sensor kinase activity"/>
    <property type="evidence" value="ECO:0007669"/>
    <property type="project" value="InterPro"/>
</dbReference>
<dbReference type="SMART" id="SM00388">
    <property type="entry name" value="HisKA"/>
    <property type="match status" value="1"/>
</dbReference>
<evidence type="ECO:0000256" key="5">
    <source>
        <dbReference type="ARBA" id="ARBA00022777"/>
    </source>
</evidence>
<keyword evidence="4" id="KW-0808">Transferase</keyword>
<dbReference type="EC" id="2.7.13.3" evidence="2"/>
<gene>
    <name evidence="10" type="ORF">E5139_13470</name>
</gene>
<evidence type="ECO:0000256" key="4">
    <source>
        <dbReference type="ARBA" id="ARBA00022679"/>
    </source>
</evidence>
<dbReference type="RefSeq" id="WP_015763021.1">
    <property type="nucleotide sequence ID" value="NZ_CP039375.1"/>
</dbReference>
<dbReference type="Gene3D" id="1.10.287.130">
    <property type="match status" value="1"/>
</dbReference>
<dbReference type="Pfam" id="PF02518">
    <property type="entry name" value="HATPase_c"/>
    <property type="match status" value="1"/>
</dbReference>
<keyword evidence="3" id="KW-0597">Phosphoprotein</keyword>
<evidence type="ECO:0000256" key="1">
    <source>
        <dbReference type="ARBA" id="ARBA00000085"/>
    </source>
</evidence>
<dbReference type="InterPro" id="IPR036097">
    <property type="entry name" value="HisK_dim/P_sf"/>
</dbReference>
<dbReference type="CDD" id="cd00082">
    <property type="entry name" value="HisKA"/>
    <property type="match status" value="1"/>
</dbReference>
<dbReference type="Proteomes" id="UP000297053">
    <property type="component" value="Chromosome"/>
</dbReference>
<feature type="region of interest" description="Disordered" evidence="7">
    <location>
        <begin position="1"/>
        <end position="38"/>
    </location>
</feature>
<dbReference type="CDD" id="cd00130">
    <property type="entry name" value="PAS"/>
    <property type="match status" value="1"/>
</dbReference>
<dbReference type="SMART" id="SM00091">
    <property type="entry name" value="PAS"/>
    <property type="match status" value="1"/>
</dbReference>
<dbReference type="PROSITE" id="PS50112">
    <property type="entry name" value="PAS"/>
    <property type="match status" value="1"/>
</dbReference>
<evidence type="ECO:0000313" key="10">
    <source>
        <dbReference type="EMBL" id="QCD66602.1"/>
    </source>
</evidence>
<dbReference type="InterPro" id="IPR013656">
    <property type="entry name" value="PAS_4"/>
</dbReference>
<reference evidence="10 11" key="2">
    <citation type="submission" date="2019-04" db="EMBL/GenBank/DDBJ databases">
        <authorList>
            <person name="Yang S."/>
            <person name="Wei W."/>
        </authorList>
    </citation>
    <scope>NUCLEOTIDE SEQUENCE [LARGE SCALE GENOMIC DNA]</scope>
    <source>
        <strain evidence="11">ZP60</strain>
    </source>
</reference>
<evidence type="ECO:0000256" key="2">
    <source>
        <dbReference type="ARBA" id="ARBA00012438"/>
    </source>
</evidence>
<evidence type="ECO:0000259" key="8">
    <source>
        <dbReference type="PROSITE" id="PS50109"/>
    </source>
</evidence>
<dbReference type="GeneID" id="42179968"/>
<dbReference type="Pfam" id="PF00512">
    <property type="entry name" value="HisKA"/>
    <property type="match status" value="1"/>
</dbReference>
<proteinExistence type="predicted"/>
<dbReference type="PANTHER" id="PTHR43711:SF1">
    <property type="entry name" value="HISTIDINE KINASE 1"/>
    <property type="match status" value="1"/>
</dbReference>
<comment type="catalytic activity">
    <reaction evidence="1">
        <text>ATP + protein L-histidine = ADP + protein N-phospho-L-histidine.</text>
        <dbReference type="EC" id="2.7.13.3"/>
    </reaction>
</comment>
<name>A0A4D6KGU4_9EURY</name>
<sequence length="370" mass="40744">MTGEHSRHGDRDGAQSEPASDGRRRGVADQRSRADVRTDGGFEPGFFNAVVERVGVAVGVYGADGRFAYVNQAYADLLGTDRESLHGTGLWEVNPAIDRARFEEYWESFDLGETRQREARHSRFDGTEVPVETHTTAIEVDGTRYNVGTIADISERVEGWEKLRRQDERLEQFASVVSHDLRNPLNVAMGRLQLARETDDTAHLDHIEQSLERIEALIEDVLTLARDGNRITEPEPVDVERIVHRAWTTAGPEDGTLSASDDLGTVLSDENRLLEVFENLFENAASHAGPGVTVTVDRTEDGLVVADDGPGIEPSERGDVLEYGYTTTEHGTGYGLTIVEQIVTAHGWQLSLSESESGGLRVTVSGVEFE</sequence>
<dbReference type="InterPro" id="IPR003661">
    <property type="entry name" value="HisK_dim/P_dom"/>
</dbReference>
<accession>A0A4D6KGU4</accession>
<feature type="domain" description="PAS" evidence="9">
    <location>
        <begin position="43"/>
        <end position="87"/>
    </location>
</feature>
<evidence type="ECO:0000256" key="6">
    <source>
        <dbReference type="ARBA" id="ARBA00023012"/>
    </source>
</evidence>
<dbReference type="InterPro" id="IPR035965">
    <property type="entry name" value="PAS-like_dom_sf"/>
</dbReference>
<dbReference type="AlphaFoldDB" id="A0A4D6KGU4"/>
<evidence type="ECO:0000256" key="7">
    <source>
        <dbReference type="SAM" id="MobiDB-lite"/>
    </source>
</evidence>
<evidence type="ECO:0000259" key="9">
    <source>
        <dbReference type="PROSITE" id="PS50112"/>
    </source>
</evidence>
<dbReference type="InterPro" id="IPR004358">
    <property type="entry name" value="Sig_transdc_His_kin-like_C"/>
</dbReference>
<dbReference type="InterPro" id="IPR050736">
    <property type="entry name" value="Sensor_HK_Regulatory"/>
</dbReference>
<dbReference type="SUPFAM" id="SSF55874">
    <property type="entry name" value="ATPase domain of HSP90 chaperone/DNA topoisomerase II/histidine kinase"/>
    <property type="match status" value="1"/>
</dbReference>
<keyword evidence="6" id="KW-0902">Two-component regulatory system</keyword>
<dbReference type="PROSITE" id="PS50109">
    <property type="entry name" value="HIS_KIN"/>
    <property type="match status" value="1"/>
</dbReference>
<dbReference type="InterPro" id="IPR003594">
    <property type="entry name" value="HATPase_dom"/>
</dbReference>
<reference evidence="10 11" key="1">
    <citation type="submission" date="2019-04" db="EMBL/GenBank/DDBJ databases">
        <title>Complete genome sequence of Arthrobacter sp. ZXY-2 associated with effective atrazine degradation and salt adaptation.</title>
        <authorList>
            <person name="Zhao X."/>
        </authorList>
    </citation>
    <scope>NUCLEOTIDE SEQUENCE [LARGE SCALE GENOMIC DNA]</scope>
    <source>
        <strain evidence="11">ZP60</strain>
    </source>
</reference>
<dbReference type="SUPFAM" id="SSF55785">
    <property type="entry name" value="PYP-like sensor domain (PAS domain)"/>
    <property type="match status" value="1"/>
</dbReference>
<dbReference type="SMART" id="SM00387">
    <property type="entry name" value="HATPase_c"/>
    <property type="match status" value="1"/>
</dbReference>
<dbReference type="InterPro" id="IPR000014">
    <property type="entry name" value="PAS"/>
</dbReference>
<dbReference type="Pfam" id="PF08448">
    <property type="entry name" value="PAS_4"/>
    <property type="match status" value="1"/>
</dbReference>
<dbReference type="KEGG" id="halz:E5139_13470"/>